<gene>
    <name evidence="2" type="ORF">CALMAC_LOCUS5865</name>
</gene>
<keyword evidence="3" id="KW-1185">Reference proteome</keyword>
<name>A0A653C3B2_CALMS</name>
<proteinExistence type="predicted"/>
<evidence type="ECO:0000256" key="1">
    <source>
        <dbReference type="SAM" id="MobiDB-lite"/>
    </source>
</evidence>
<dbReference type="InterPro" id="IPR052560">
    <property type="entry name" value="RdDP_mobile_element"/>
</dbReference>
<sequence length="313" mass="35450">MFEMWNNVAAKLEVQQTQVQSQQPHTSSGSIKGEPLKHNHFPKYLGVTLDRTLCYKKHLANTAGKLRTRNNIIQKLCGTTWGATAPTLRTSALALVYSCAEYCAPVWINSHHTRLIDVQLNHTMRLITGAVKTTPTQWLPVLSGIAPPQLRRTDALLREYNKITANNKLPIHRAIPPLQINRLKSRQPPIRDAEGLKTNNFDSLSQWRSQWEGFAEHHSRCAFIGAALLPGSELPRKEWVKLNRVRTGHGRCADSLYKWGYVQSPLCDCGAPRQTINHITSECELRAFQGSREDFFTATPLALMWLKELDINL</sequence>
<dbReference type="EMBL" id="CAACVG010006889">
    <property type="protein sequence ID" value="VEN42344.1"/>
    <property type="molecule type" value="Genomic_DNA"/>
</dbReference>
<dbReference type="Proteomes" id="UP000410492">
    <property type="component" value="Unassembled WGS sequence"/>
</dbReference>
<accession>A0A653C3B2</accession>
<dbReference type="AlphaFoldDB" id="A0A653C3B2"/>
<organism evidence="2 3">
    <name type="scientific">Callosobruchus maculatus</name>
    <name type="common">Southern cowpea weevil</name>
    <name type="synonym">Pulse bruchid</name>
    <dbReference type="NCBI Taxonomy" id="64391"/>
    <lineage>
        <taxon>Eukaryota</taxon>
        <taxon>Metazoa</taxon>
        <taxon>Ecdysozoa</taxon>
        <taxon>Arthropoda</taxon>
        <taxon>Hexapoda</taxon>
        <taxon>Insecta</taxon>
        <taxon>Pterygota</taxon>
        <taxon>Neoptera</taxon>
        <taxon>Endopterygota</taxon>
        <taxon>Coleoptera</taxon>
        <taxon>Polyphaga</taxon>
        <taxon>Cucujiformia</taxon>
        <taxon>Chrysomeloidea</taxon>
        <taxon>Chrysomelidae</taxon>
        <taxon>Bruchinae</taxon>
        <taxon>Bruchini</taxon>
        <taxon>Callosobruchus</taxon>
    </lineage>
</organism>
<dbReference type="PANTHER" id="PTHR36688:SF1">
    <property type="entry name" value="ENDONUCLEASE_EXONUCLEASE_PHOSPHATASE DOMAIN-CONTAINING PROTEIN"/>
    <property type="match status" value="1"/>
</dbReference>
<evidence type="ECO:0000313" key="2">
    <source>
        <dbReference type="EMBL" id="VEN42344.1"/>
    </source>
</evidence>
<evidence type="ECO:0008006" key="4">
    <source>
        <dbReference type="Google" id="ProtNLM"/>
    </source>
</evidence>
<protein>
    <recommendedName>
        <fullName evidence="4">Reverse transcriptase domain-containing protein</fullName>
    </recommendedName>
</protein>
<dbReference type="PANTHER" id="PTHR36688">
    <property type="entry name" value="ENDO/EXONUCLEASE/PHOSPHATASE DOMAIN-CONTAINING PROTEIN"/>
    <property type="match status" value="1"/>
</dbReference>
<dbReference type="OrthoDB" id="409048at2759"/>
<feature type="region of interest" description="Disordered" evidence="1">
    <location>
        <begin position="15"/>
        <end position="37"/>
    </location>
</feature>
<evidence type="ECO:0000313" key="3">
    <source>
        <dbReference type="Proteomes" id="UP000410492"/>
    </source>
</evidence>
<reference evidence="2 3" key="1">
    <citation type="submission" date="2019-01" db="EMBL/GenBank/DDBJ databases">
        <authorList>
            <person name="Sayadi A."/>
        </authorList>
    </citation>
    <scope>NUCLEOTIDE SEQUENCE [LARGE SCALE GENOMIC DNA]</scope>
</reference>